<keyword evidence="2" id="KW-1185">Reference proteome</keyword>
<name>A0AAP0DZB7_9MAGN</name>
<proteinExistence type="predicted"/>
<reference evidence="1 2" key="1">
    <citation type="submission" date="2024-01" db="EMBL/GenBank/DDBJ databases">
        <title>Genome assemblies of Stephania.</title>
        <authorList>
            <person name="Yang L."/>
        </authorList>
    </citation>
    <scope>NUCLEOTIDE SEQUENCE [LARGE SCALE GENOMIC DNA]</scope>
    <source>
        <strain evidence="1">YNDBR</strain>
        <tissue evidence="1">Leaf</tissue>
    </source>
</reference>
<organism evidence="1 2">
    <name type="scientific">Stephania yunnanensis</name>
    <dbReference type="NCBI Taxonomy" id="152371"/>
    <lineage>
        <taxon>Eukaryota</taxon>
        <taxon>Viridiplantae</taxon>
        <taxon>Streptophyta</taxon>
        <taxon>Embryophyta</taxon>
        <taxon>Tracheophyta</taxon>
        <taxon>Spermatophyta</taxon>
        <taxon>Magnoliopsida</taxon>
        <taxon>Ranunculales</taxon>
        <taxon>Menispermaceae</taxon>
        <taxon>Menispermoideae</taxon>
        <taxon>Cissampelideae</taxon>
        <taxon>Stephania</taxon>
    </lineage>
</organism>
<comment type="caution">
    <text evidence="1">The sequence shown here is derived from an EMBL/GenBank/DDBJ whole genome shotgun (WGS) entry which is preliminary data.</text>
</comment>
<dbReference type="Proteomes" id="UP001420932">
    <property type="component" value="Unassembled WGS sequence"/>
</dbReference>
<dbReference type="EMBL" id="JBBNAF010000042">
    <property type="protein sequence ID" value="KAK9081922.1"/>
    <property type="molecule type" value="Genomic_DNA"/>
</dbReference>
<sequence length="258" mass="28605">MSALKHGIVALEQGTRSTRYENTTVINGVGCAPPTVFIIVDEGSALLYYVEHAPPYAISIEHKATTTSSREKASVQSEQWRSNDRVEDSLQLCYLLGEVFCRPLLGEVLPNEYIKLTPECGTQVRSGRGPPAGRRLCTYHHKKDEYTELTPGCISASLDWSGAELHAFEPTLTTLDANCMRLVYGGAHYTLTIKGMISQLFFFSKRNSVLFKRLCKISNGLHGFSGLRLGVEELFGLGTGVRVGRRAMYFLGFNLDKD</sequence>
<protein>
    <submittedName>
        <fullName evidence="1">Uncharacterized protein</fullName>
    </submittedName>
</protein>
<evidence type="ECO:0000313" key="1">
    <source>
        <dbReference type="EMBL" id="KAK9081922.1"/>
    </source>
</evidence>
<accession>A0AAP0DZB7</accession>
<dbReference type="AlphaFoldDB" id="A0AAP0DZB7"/>
<gene>
    <name evidence="1" type="ORF">Syun_031612</name>
</gene>
<evidence type="ECO:0000313" key="2">
    <source>
        <dbReference type="Proteomes" id="UP001420932"/>
    </source>
</evidence>